<reference evidence="3" key="2">
    <citation type="journal article" date="2021" name="Sci. Data">
        <title>Chromosome-scale genome sequencing, assembly and annotation of six genomes from subfamily Leishmaniinae.</title>
        <authorList>
            <person name="Almutairi H."/>
            <person name="Urbaniak M.D."/>
            <person name="Bates M.D."/>
            <person name="Jariyapan N."/>
            <person name="Kwakye-Nuako G."/>
            <person name="Thomaz Soccol V."/>
            <person name="Al-Salem W.S."/>
            <person name="Dillon R.J."/>
            <person name="Bates P.A."/>
            <person name="Gatherer D."/>
        </authorList>
    </citation>
    <scope>NUCLEOTIDE SEQUENCE [LARGE SCALE GENOMIC DNA]</scope>
</reference>
<proteinExistence type="predicted"/>
<evidence type="ECO:0000313" key="2">
    <source>
        <dbReference type="EMBL" id="KAG5466077.1"/>
    </source>
</evidence>
<feature type="compositionally biased region" description="Acidic residues" evidence="1">
    <location>
        <begin position="467"/>
        <end position="476"/>
    </location>
</feature>
<dbReference type="GeneID" id="92357210"/>
<comment type="caution">
    <text evidence="2">The sequence shown here is derived from an EMBL/GenBank/DDBJ whole genome shotgun (WGS) entry which is preliminary data.</text>
</comment>
<keyword evidence="3" id="KW-1185">Reference proteome</keyword>
<evidence type="ECO:0000256" key="1">
    <source>
        <dbReference type="SAM" id="MobiDB-lite"/>
    </source>
</evidence>
<dbReference type="EMBL" id="JAFHLR010000035">
    <property type="protein sequence ID" value="KAG5466077.1"/>
    <property type="molecule type" value="Genomic_DNA"/>
</dbReference>
<sequence length="709" mass="76500">MQHRQNMSATIEAARACASTLLFHSLRLHAFRGALPHVLVVVDRVPCVQQKVVTEGYLQVLRAYGRHGAAYLTNNQDIVLEAPTEASFGTAEDKGRLESQDSELFISLEPGTETPSGSAGLTARAPLPSSAADDAAPLSYSLMPFRSDDFLCCVKRLQRFFRHCGDGQAQTQGEDHEATAACGDAGVTLQLRVAPSGAWTADWFKREFEALCPLLGPLLSSKGEAVEGESTGEPPRWQALFSGPPRELLGCVLVQENAFQNEMGRYRLRLSLFDLGIRVAEHCHLGIMSQTADRLASEGRFREALEDDQVYSYARSCAFRPEQAQCLAKAIADSIDLHSWRRAGGASCAGSRAGQASPASVTAAVQSAELQAIFNPGALDGCGCATTDDHVATDVEAALREPIEGPGMPLLIVCRDAAKVLTYSGGMEDCLTNTGYYAAAFAPERNDVARHRERFPTAYNEAREGDGESEVGEEDAAATPPVHGRLKKREYLTILKAKGQKPNKPHSSGAGDEDGAVSRSAPAGSCISNSIGGTFPIGEVISESFDLSQLNGTCDVFAYPDVFKQVTMSLPGPFTMTVERGVVTRISDGAPKEFLELLSLVRQVEGKCYVRELGIGLNPYVGPAHVVSDVTTFERQWGIHLSLGQRHPLFVKRHERRNADGTTAAGVHVEGPVFKRKAGKYHIDVFVDAAQLRMGDMFVVDFTKGIAVP</sequence>
<evidence type="ECO:0000313" key="3">
    <source>
        <dbReference type="Proteomes" id="UP000674143"/>
    </source>
</evidence>
<reference evidence="3" key="1">
    <citation type="journal article" date="2021" name="Microbiol. Resour. Announc.">
        <title>LGAAP: Leishmaniinae Genome Assembly and Annotation Pipeline.</title>
        <authorList>
            <person name="Almutairi H."/>
            <person name="Urbaniak M.D."/>
            <person name="Bates M.D."/>
            <person name="Jariyapan N."/>
            <person name="Kwakye-Nuako G."/>
            <person name="Thomaz-Soccol V."/>
            <person name="Al-Salem W.S."/>
            <person name="Dillon R.J."/>
            <person name="Bates P.A."/>
            <person name="Gatherer D."/>
        </authorList>
    </citation>
    <scope>NUCLEOTIDE SEQUENCE [LARGE SCALE GENOMIC DNA]</scope>
</reference>
<feature type="region of interest" description="Disordered" evidence="1">
    <location>
        <begin position="459"/>
        <end position="483"/>
    </location>
</feature>
<dbReference type="RefSeq" id="XP_067058967.1">
    <property type="nucleotide sequence ID" value="XM_067203276.1"/>
</dbReference>
<gene>
    <name evidence="2" type="ORF">LSCM4_01214</name>
</gene>
<dbReference type="SUPFAM" id="SSF144052">
    <property type="entry name" value="Thermophilic metalloprotease-like"/>
    <property type="match status" value="1"/>
</dbReference>
<feature type="region of interest" description="Disordered" evidence="1">
    <location>
        <begin position="497"/>
        <end position="521"/>
    </location>
</feature>
<dbReference type="KEGG" id="loi:92357210"/>
<organism evidence="2 3">
    <name type="scientific">Leishmania orientalis</name>
    <dbReference type="NCBI Taxonomy" id="2249476"/>
    <lineage>
        <taxon>Eukaryota</taxon>
        <taxon>Discoba</taxon>
        <taxon>Euglenozoa</taxon>
        <taxon>Kinetoplastea</taxon>
        <taxon>Metakinetoplastina</taxon>
        <taxon>Trypanosomatida</taxon>
        <taxon>Trypanosomatidae</taxon>
        <taxon>Leishmaniinae</taxon>
        <taxon>Leishmania</taxon>
    </lineage>
</organism>
<name>A0A836FNM6_9TRYP</name>
<protein>
    <submittedName>
        <fullName evidence="2">Uncharacterized protein</fullName>
    </submittedName>
</protein>
<accession>A0A836FNM6</accession>
<dbReference type="AlphaFoldDB" id="A0A836FNM6"/>
<dbReference type="Proteomes" id="UP000674143">
    <property type="component" value="Unassembled WGS sequence"/>
</dbReference>